<dbReference type="EMBL" id="MT144724">
    <property type="protein sequence ID" value="QJH98262.1"/>
    <property type="molecule type" value="Genomic_DNA"/>
</dbReference>
<gene>
    <name evidence="1" type="ORF">TM448A01029_0018</name>
    <name evidence="2" type="ORF">TM448B01253_0008</name>
</gene>
<protein>
    <submittedName>
        <fullName evidence="1">Uncharacterized protein</fullName>
    </submittedName>
</protein>
<sequence length="377" mass="42011">MATDEPDFTQSVRLTPWWDWKRHENFVERWERGLFDKRKFHGRTGSYYHSQGYFPPPYWTSPPLLPHINTNQPAPFDNAIDLVNSLDGVTLDEVYFGPAACFRMPMIMNFDAYFPALNLANYPNGTALYAGFEVNSGGWIGDVAFWTIHTAGGIITNELIFTGVREGIPLGGGVPVVGLVTGAWRSFKIQVTDNDITLYQQTNVGAGFPMTELARLPMTLDYIAYMIPFFANESSVIQQGVRIGQMQIYNAVRLKEVRRIINSASIVAGGEVNSGCIHFPKSAVFQIYQAYPIGAAAGVIVYILGAPNQWCGYYDTENATDAFATFTPTFVAGGTYVRSFLVENLPKYGKVVVRNADPANAQGQVYVDMHKLPYERE</sequence>
<name>A0A6H1ZN09_9ZZZZ</name>
<dbReference type="AlphaFoldDB" id="A0A6H1ZN09"/>
<accession>A0A6H1ZN09</accession>
<evidence type="ECO:0000313" key="2">
    <source>
        <dbReference type="EMBL" id="QJH98262.1"/>
    </source>
</evidence>
<organism evidence="1">
    <name type="scientific">viral metagenome</name>
    <dbReference type="NCBI Taxonomy" id="1070528"/>
    <lineage>
        <taxon>unclassified sequences</taxon>
        <taxon>metagenomes</taxon>
        <taxon>organismal metagenomes</taxon>
    </lineage>
</organism>
<reference evidence="1" key="1">
    <citation type="submission" date="2020-03" db="EMBL/GenBank/DDBJ databases">
        <title>The deep terrestrial virosphere.</title>
        <authorList>
            <person name="Holmfeldt K."/>
            <person name="Nilsson E."/>
            <person name="Simone D."/>
            <person name="Lopez-Fernandez M."/>
            <person name="Wu X."/>
            <person name="de Brujin I."/>
            <person name="Lundin D."/>
            <person name="Andersson A."/>
            <person name="Bertilsson S."/>
            <person name="Dopson M."/>
        </authorList>
    </citation>
    <scope>NUCLEOTIDE SEQUENCE</scope>
    <source>
        <strain evidence="1">TM448A01029</strain>
        <strain evidence="2">TM448B01253</strain>
    </source>
</reference>
<proteinExistence type="predicted"/>
<dbReference type="EMBL" id="MT144091">
    <property type="protein sequence ID" value="QJA48590.1"/>
    <property type="molecule type" value="Genomic_DNA"/>
</dbReference>
<evidence type="ECO:0000313" key="1">
    <source>
        <dbReference type="EMBL" id="QJA48590.1"/>
    </source>
</evidence>